<reference evidence="2" key="1">
    <citation type="submission" date="2021-05" db="EMBL/GenBank/DDBJ databases">
        <title>The genome of the haptophyte Pavlova lutheri (Diacronema luteri, Pavlovales) - a model for lipid biosynthesis in eukaryotic algae.</title>
        <authorList>
            <person name="Hulatt C.J."/>
            <person name="Posewitz M.C."/>
        </authorList>
    </citation>
    <scope>NUCLEOTIDE SEQUENCE</scope>
    <source>
        <strain evidence="2">NIVA-4/92</strain>
    </source>
</reference>
<proteinExistence type="predicted"/>
<dbReference type="InterPro" id="IPR040893">
    <property type="entry name" value="RADX"/>
</dbReference>
<comment type="caution">
    <text evidence="2">The sequence shown here is derived from an EMBL/GenBank/DDBJ whole genome shotgun (WGS) entry which is preliminary data.</text>
</comment>
<dbReference type="GO" id="GO:0003697">
    <property type="term" value="F:single-stranded DNA binding"/>
    <property type="evidence" value="ECO:0007669"/>
    <property type="project" value="InterPro"/>
</dbReference>
<feature type="compositionally biased region" description="Pro residues" evidence="1">
    <location>
        <begin position="462"/>
        <end position="476"/>
    </location>
</feature>
<evidence type="ECO:0000313" key="3">
    <source>
        <dbReference type="Proteomes" id="UP000751190"/>
    </source>
</evidence>
<feature type="region of interest" description="Disordered" evidence="1">
    <location>
        <begin position="190"/>
        <end position="215"/>
    </location>
</feature>
<dbReference type="PANTHER" id="PTHR14944:SF2">
    <property type="entry name" value="RPA-RELATED PROTEIN RADX"/>
    <property type="match status" value="1"/>
</dbReference>
<dbReference type="Proteomes" id="UP000751190">
    <property type="component" value="Unassembled WGS sequence"/>
</dbReference>
<organism evidence="2 3">
    <name type="scientific">Diacronema lutheri</name>
    <name type="common">Unicellular marine alga</name>
    <name type="synonym">Monochrysis lutheri</name>
    <dbReference type="NCBI Taxonomy" id="2081491"/>
    <lineage>
        <taxon>Eukaryota</taxon>
        <taxon>Haptista</taxon>
        <taxon>Haptophyta</taxon>
        <taxon>Pavlovophyceae</taxon>
        <taxon>Pavlovales</taxon>
        <taxon>Pavlovaceae</taxon>
        <taxon>Diacronema</taxon>
    </lineage>
</organism>
<keyword evidence="3" id="KW-1185">Reference proteome</keyword>
<feature type="compositionally biased region" description="Acidic residues" evidence="1">
    <location>
        <begin position="194"/>
        <end position="215"/>
    </location>
</feature>
<dbReference type="EMBL" id="JAGTXO010000012">
    <property type="protein sequence ID" value="KAG8464749.1"/>
    <property type="molecule type" value="Genomic_DNA"/>
</dbReference>
<sequence>MAEAVSAGGVERLLSHDGWHAVSSAGAALPAALCLQVTRLRRFLVDESFFASCGPTMLRPPSEDAFELTLSDGARMKRCVLSTELNHLVCRGELCALQLVRVDRFLHALDPNAEADLPPIVVVTELTPLAPAQPPVRTRADGCAPELLAEPRADNRPIAGVRLYFLHTECNRILLEPDVAVVRALGVPDAGGDGADEPDVSDADGEAEGDDCVDDEGMPVDAITRAALRAPSLARALTWHATHAADRAVRARKGEQSRQPALFGRVVRLCAPTHFGRADDFLARALNACLPVKLELSIADSSCPDGLNVVLWNALALGVGRSIRLGDALVLSGYRMKKRDVEASVTAAATSLRARDAADTHAAAGGGGWQWEVALNSRNPTGRARALCADAMRRCQLVLEPRLELGPAPPMLPAAAASALSARARARSHSADGDSAGEGVSTFGIVAHLSEPVRSATTLAEPPHPCASPTHAPPPAASGGPAEAKSFSLGAWLTLASPRTSAGGEGAHGQLLVWLDSHTHGATAFMLGGTASPELLGSVVALSEVQLVRWREDGPVAYARATPRTAVHVGAGLPDDGGVLHLNALSRDDPRVARALRDEHADGAAAIARAAGCPVPTAWLLERARPPDWAPSLAQLGALPWLAEPGERTLGRCALGALPRALSALHVRQQRTFVVHAYIHSLGVRPVGSEAGGDGDVASANVVELQLAPVSLSARPPTPVEPGMAASVAHGAGEAAAAARCVRVPLAGSADGARALADLRALFGLDDGDGAASGSAAASLESAVGAVAEVVVGRRGDCVLDVYREASTCTACALGRVFLARPAS</sequence>
<dbReference type="Gene3D" id="2.40.50.140">
    <property type="entry name" value="Nucleic acid-binding proteins"/>
    <property type="match status" value="1"/>
</dbReference>
<accession>A0A8J5XQA6</accession>
<dbReference type="OrthoDB" id="10665157at2759"/>
<evidence type="ECO:0000313" key="2">
    <source>
        <dbReference type="EMBL" id="KAG8464749.1"/>
    </source>
</evidence>
<gene>
    <name evidence="2" type="ORF">KFE25_010117</name>
</gene>
<feature type="region of interest" description="Disordered" evidence="1">
    <location>
        <begin position="456"/>
        <end position="483"/>
    </location>
</feature>
<dbReference type="AlphaFoldDB" id="A0A8J5XQA6"/>
<protein>
    <submittedName>
        <fullName evidence="2">Uncharacterized protein</fullName>
    </submittedName>
</protein>
<dbReference type="InterPro" id="IPR012340">
    <property type="entry name" value="NA-bd_OB-fold"/>
</dbReference>
<name>A0A8J5XQA6_DIALT</name>
<dbReference type="PANTHER" id="PTHR14944">
    <property type="entry name" value="RPA-RELATED PROTEIN RADX"/>
    <property type="match status" value="1"/>
</dbReference>
<evidence type="ECO:0000256" key="1">
    <source>
        <dbReference type="SAM" id="MobiDB-lite"/>
    </source>
</evidence>